<protein>
    <submittedName>
        <fullName evidence="1">Uncharacterized protein</fullName>
    </submittedName>
</protein>
<dbReference type="Proteomes" id="UP000830768">
    <property type="component" value="Chromosome 3"/>
</dbReference>
<organism evidence="1 2">
    <name type="scientific">Fusarium solani subsp. cucurbitae</name>
    <name type="common">Neocosmosporum cucurbitae</name>
    <dbReference type="NCBI Taxonomy" id="2747967"/>
    <lineage>
        <taxon>Eukaryota</taxon>
        <taxon>Fungi</taxon>
        <taxon>Dikarya</taxon>
        <taxon>Ascomycota</taxon>
        <taxon>Pezizomycotina</taxon>
        <taxon>Sordariomycetes</taxon>
        <taxon>Hypocreomycetidae</taxon>
        <taxon>Hypocreales</taxon>
        <taxon>Nectriaceae</taxon>
        <taxon>Fusarium</taxon>
        <taxon>Fusarium solani species complex</taxon>
    </lineage>
</organism>
<name>A0ACD3YX56_FUSSC</name>
<keyword evidence="2" id="KW-1185">Reference proteome</keyword>
<proteinExistence type="predicted"/>
<gene>
    <name evidence="1" type="ORF">LCI18_003383</name>
</gene>
<reference evidence="1" key="1">
    <citation type="submission" date="2021-11" db="EMBL/GenBank/DDBJ databases">
        <title>Fusarium solani-melongenae Genome sequencing and assembly.</title>
        <authorList>
            <person name="Xie S."/>
            <person name="Huang L."/>
            <person name="Zhang X."/>
        </authorList>
    </citation>
    <scope>NUCLEOTIDE SEQUENCE</scope>
    <source>
        <strain evidence="1">CRI 24-3</strain>
    </source>
</reference>
<sequence>MVVINRLVPFLSLCLGASATFKIYNATTLEDANVGDACVKAMSADIACPAYIRSFMQPRYRGSLDNVTLTDEICTGTCSASLKSWFNSVVGACAGEDGLPQRYGGYIWAGWNETCVKDPKTKKYCNDIIDEFTELDDDEEMPHEELCHVCYLRRLAMMQSSSYSIYNHYYQSELEKVYKTCGGSGPTEIPPPPQVEEPTEYCLTNKYHVTKEGDTCDSIAKANPGVAGVFLYTGNQDLIGDCRDLPAGLKLCLPTTCPTYVVKPDDTCFSIERAQGLKMDDVEYYNSWINVDCTNLHKATDFYGKSICIGPFGAKSVAPSSESGDFSVAEVSLKFSSANGPAVVLTDPPEEADVADGTTLKCGLWHVIEEGETCRDICAAHQICDEDAMYSVNPSLPQNADECNKSLVPGEALCLAPISGWNTTYESTGAAEE</sequence>
<evidence type="ECO:0000313" key="1">
    <source>
        <dbReference type="EMBL" id="UPK92448.1"/>
    </source>
</evidence>
<accession>A0ACD3YX56</accession>
<evidence type="ECO:0000313" key="2">
    <source>
        <dbReference type="Proteomes" id="UP000830768"/>
    </source>
</evidence>
<dbReference type="EMBL" id="CP090032">
    <property type="protein sequence ID" value="UPK92448.1"/>
    <property type="molecule type" value="Genomic_DNA"/>
</dbReference>